<evidence type="ECO:0000256" key="3">
    <source>
        <dbReference type="ARBA" id="ARBA00023125"/>
    </source>
</evidence>
<organism evidence="6 7">
    <name type="scientific">Legionella tucsonensis</name>
    <dbReference type="NCBI Taxonomy" id="40335"/>
    <lineage>
        <taxon>Bacteria</taxon>
        <taxon>Pseudomonadati</taxon>
        <taxon>Pseudomonadota</taxon>
        <taxon>Gammaproteobacteria</taxon>
        <taxon>Legionellales</taxon>
        <taxon>Legionellaceae</taxon>
        <taxon>Legionella</taxon>
    </lineage>
</organism>
<gene>
    <name evidence="6" type="ORF">Ltuc_2318</name>
</gene>
<dbReference type="FunFam" id="1.10.10.10:FF:000001">
    <property type="entry name" value="LysR family transcriptional regulator"/>
    <property type="match status" value="1"/>
</dbReference>
<keyword evidence="3" id="KW-0238">DNA-binding</keyword>
<dbReference type="PANTHER" id="PTHR30346">
    <property type="entry name" value="TRANSCRIPTIONAL DUAL REGULATOR HCAR-RELATED"/>
    <property type="match status" value="1"/>
</dbReference>
<feature type="domain" description="HTH lysR-type" evidence="5">
    <location>
        <begin position="5"/>
        <end position="62"/>
    </location>
</feature>
<name>A0A0W0ZZC8_9GAMM</name>
<dbReference type="EMBL" id="LNZA01000001">
    <property type="protein sequence ID" value="KTD74471.1"/>
    <property type="molecule type" value="Genomic_DNA"/>
</dbReference>
<dbReference type="Gene3D" id="3.40.190.10">
    <property type="entry name" value="Periplasmic binding protein-like II"/>
    <property type="match status" value="2"/>
</dbReference>
<dbReference type="RefSeq" id="WP_058521424.1">
    <property type="nucleotide sequence ID" value="NZ_CAAAIP010000003.1"/>
</dbReference>
<proteinExistence type="inferred from homology"/>
<evidence type="ECO:0000256" key="2">
    <source>
        <dbReference type="ARBA" id="ARBA00023015"/>
    </source>
</evidence>
<keyword evidence="4" id="KW-0804">Transcription</keyword>
<dbReference type="GO" id="GO:0003700">
    <property type="term" value="F:DNA-binding transcription factor activity"/>
    <property type="evidence" value="ECO:0007669"/>
    <property type="project" value="InterPro"/>
</dbReference>
<reference evidence="6 7" key="1">
    <citation type="submission" date="2015-11" db="EMBL/GenBank/DDBJ databases">
        <title>Genomic analysis of 38 Legionella species identifies large and diverse effector repertoires.</title>
        <authorList>
            <person name="Burstein D."/>
            <person name="Amaro F."/>
            <person name="Zusman T."/>
            <person name="Lifshitz Z."/>
            <person name="Cohen O."/>
            <person name="Gilbert J.A."/>
            <person name="Pupko T."/>
            <person name="Shuman H.A."/>
            <person name="Segal G."/>
        </authorList>
    </citation>
    <scope>NUCLEOTIDE SEQUENCE [LARGE SCALE GENOMIC DNA]</scope>
    <source>
        <strain evidence="6 7">ATCC 49180</strain>
    </source>
</reference>
<dbReference type="InterPro" id="IPR000847">
    <property type="entry name" value="LysR_HTH_N"/>
</dbReference>
<dbReference type="Gene3D" id="1.10.10.10">
    <property type="entry name" value="Winged helix-like DNA-binding domain superfamily/Winged helix DNA-binding domain"/>
    <property type="match status" value="1"/>
</dbReference>
<dbReference type="InterPro" id="IPR036388">
    <property type="entry name" value="WH-like_DNA-bd_sf"/>
</dbReference>
<dbReference type="GO" id="GO:0003677">
    <property type="term" value="F:DNA binding"/>
    <property type="evidence" value="ECO:0007669"/>
    <property type="project" value="UniProtKB-KW"/>
</dbReference>
<dbReference type="AlphaFoldDB" id="A0A0W0ZZC8"/>
<keyword evidence="2" id="KW-0805">Transcription regulation</keyword>
<dbReference type="Pfam" id="PF03466">
    <property type="entry name" value="LysR_substrate"/>
    <property type="match status" value="1"/>
</dbReference>
<dbReference type="SUPFAM" id="SSF46785">
    <property type="entry name" value="Winged helix' DNA-binding domain"/>
    <property type="match status" value="1"/>
</dbReference>
<sequence length="314" mass="35780">MRKLISLKQLHYLITLYDHQHFGRAAAACFISQSTLSAAITSLEETLEAQLLERDHKTFLFTPLGEEIVRRSRLIIEQSNDLVDYAQNQGKVMQGKFYLGVIPTIAPFILSELQNLCQQLYPELTLFIREDTTENVLNYLSEGKLDLVILALPYPTQDFQTHVLCKDYFKLVLPKTWSHKGFDKEINKLPENSIFLLEKEHCLTGHALQACQLKESKKINHFFATSLHTLIQMVSHQPGITFLPNLAINSGILTGTDLISFPLKRNHAYREIGVAWRPTSHKTQNYILLTELIKQVVVNKCDDTLSTSIKGLTS</sequence>
<dbReference type="PROSITE" id="PS50931">
    <property type="entry name" value="HTH_LYSR"/>
    <property type="match status" value="1"/>
</dbReference>
<dbReference type="InterPro" id="IPR005119">
    <property type="entry name" value="LysR_subst-bd"/>
</dbReference>
<protein>
    <submittedName>
        <fullName evidence="6">LysR family transcriptional regulator</fullName>
    </submittedName>
</protein>
<dbReference type="GO" id="GO:0032993">
    <property type="term" value="C:protein-DNA complex"/>
    <property type="evidence" value="ECO:0007669"/>
    <property type="project" value="TreeGrafter"/>
</dbReference>
<dbReference type="Pfam" id="PF00126">
    <property type="entry name" value="HTH_1"/>
    <property type="match status" value="1"/>
</dbReference>
<evidence type="ECO:0000313" key="6">
    <source>
        <dbReference type="EMBL" id="KTD74471.1"/>
    </source>
</evidence>
<comment type="similarity">
    <text evidence="1">Belongs to the LysR transcriptional regulatory family.</text>
</comment>
<dbReference type="OrthoDB" id="5297026at2"/>
<dbReference type="STRING" id="40335.Ltuc_2318"/>
<comment type="caution">
    <text evidence="6">The sequence shown here is derived from an EMBL/GenBank/DDBJ whole genome shotgun (WGS) entry which is preliminary data.</text>
</comment>
<evidence type="ECO:0000259" key="5">
    <source>
        <dbReference type="PROSITE" id="PS50931"/>
    </source>
</evidence>
<dbReference type="PATRIC" id="fig|40335.7.peg.2474"/>
<dbReference type="PANTHER" id="PTHR30346:SF10">
    <property type="entry name" value="TRANSCRIPTIONAL REGULATOR OF OXIDATIVE STRESS OXYR"/>
    <property type="match status" value="1"/>
</dbReference>
<dbReference type="CDD" id="cd08411">
    <property type="entry name" value="PBP2_OxyR"/>
    <property type="match status" value="1"/>
</dbReference>
<evidence type="ECO:0000256" key="1">
    <source>
        <dbReference type="ARBA" id="ARBA00009437"/>
    </source>
</evidence>
<dbReference type="InterPro" id="IPR036390">
    <property type="entry name" value="WH_DNA-bd_sf"/>
</dbReference>
<dbReference type="SUPFAM" id="SSF53850">
    <property type="entry name" value="Periplasmic binding protein-like II"/>
    <property type="match status" value="1"/>
</dbReference>
<keyword evidence="7" id="KW-1185">Reference proteome</keyword>
<accession>A0A0W0ZZC8</accession>
<evidence type="ECO:0000256" key="4">
    <source>
        <dbReference type="ARBA" id="ARBA00023163"/>
    </source>
</evidence>
<evidence type="ECO:0000313" key="7">
    <source>
        <dbReference type="Proteomes" id="UP000054693"/>
    </source>
</evidence>
<dbReference type="Proteomes" id="UP000054693">
    <property type="component" value="Unassembled WGS sequence"/>
</dbReference>